<proteinExistence type="predicted"/>
<dbReference type="InterPro" id="IPR002156">
    <property type="entry name" value="RNaseH_domain"/>
</dbReference>
<dbReference type="SUPFAM" id="SSF53098">
    <property type="entry name" value="Ribonuclease H-like"/>
    <property type="match status" value="1"/>
</dbReference>
<feature type="domain" description="RNase H type-1" evidence="1">
    <location>
        <begin position="97"/>
        <end position="206"/>
    </location>
</feature>
<dbReference type="CDD" id="cd06222">
    <property type="entry name" value="RNase_H_like"/>
    <property type="match status" value="1"/>
</dbReference>
<evidence type="ECO:0000313" key="2">
    <source>
        <dbReference type="EMBL" id="KAE8722775.1"/>
    </source>
</evidence>
<dbReference type="Gene3D" id="3.30.420.10">
    <property type="entry name" value="Ribonuclease H-like superfamily/Ribonuclease H"/>
    <property type="match status" value="1"/>
</dbReference>
<dbReference type="EMBL" id="VEPZ02000555">
    <property type="protein sequence ID" value="KAE8722775.1"/>
    <property type="molecule type" value="Genomic_DNA"/>
</dbReference>
<dbReference type="InterPro" id="IPR044730">
    <property type="entry name" value="RNase_H-like_dom_plant"/>
</dbReference>
<gene>
    <name evidence="2" type="ORF">F3Y22_tig00013680pilonHSYRG00102</name>
</gene>
<dbReference type="InterPro" id="IPR053151">
    <property type="entry name" value="RNase_H-like"/>
</dbReference>
<dbReference type="PANTHER" id="PTHR47723">
    <property type="entry name" value="OS05G0353850 PROTEIN"/>
    <property type="match status" value="1"/>
</dbReference>
<name>A0A6A3C114_HIBSY</name>
<dbReference type="AlphaFoldDB" id="A0A6A3C114"/>
<accession>A0A6A3C114</accession>
<protein>
    <recommendedName>
        <fullName evidence="1">RNase H type-1 domain-containing protein</fullName>
    </recommendedName>
</protein>
<organism evidence="2 3">
    <name type="scientific">Hibiscus syriacus</name>
    <name type="common">Rose of Sharon</name>
    <dbReference type="NCBI Taxonomy" id="106335"/>
    <lineage>
        <taxon>Eukaryota</taxon>
        <taxon>Viridiplantae</taxon>
        <taxon>Streptophyta</taxon>
        <taxon>Embryophyta</taxon>
        <taxon>Tracheophyta</taxon>
        <taxon>Spermatophyta</taxon>
        <taxon>Magnoliopsida</taxon>
        <taxon>eudicotyledons</taxon>
        <taxon>Gunneridae</taxon>
        <taxon>Pentapetalae</taxon>
        <taxon>rosids</taxon>
        <taxon>malvids</taxon>
        <taxon>Malvales</taxon>
        <taxon>Malvaceae</taxon>
        <taxon>Malvoideae</taxon>
        <taxon>Hibiscus</taxon>
    </lineage>
</organism>
<reference evidence="2" key="1">
    <citation type="submission" date="2019-09" db="EMBL/GenBank/DDBJ databases">
        <title>Draft genome information of white flower Hibiscus syriacus.</title>
        <authorList>
            <person name="Kim Y.-M."/>
        </authorList>
    </citation>
    <scope>NUCLEOTIDE SEQUENCE [LARGE SCALE GENOMIC DNA]</scope>
    <source>
        <strain evidence="2">YM2019G1</strain>
    </source>
</reference>
<keyword evidence="3" id="KW-1185">Reference proteome</keyword>
<evidence type="ECO:0000313" key="3">
    <source>
        <dbReference type="Proteomes" id="UP000436088"/>
    </source>
</evidence>
<dbReference type="InterPro" id="IPR036397">
    <property type="entry name" value="RNaseH_sf"/>
</dbReference>
<sequence length="247" mass="27604">MHNKYRYSRGTDTQGAPILLYTVIKVAFVFLKKSLQSSYVCSAQTTRRYWASQAAHPLLGADVTLCLQNSSNLFKDVADDEDEPEGYGSAADREYMTQLTTWGGLLRNHLGEWIIGFSKAIEICSIPDAELQGIYEGLRIARDKNWKKVIVEMDCMDVLEVLKQKPGIRGISSLSPHVAALVYCSWNVVFRHTSRECNRVADDMSKLTLSLPFGFRSYLTPPTAVVGFLCDDSSTIQPMQAVGFILC</sequence>
<evidence type="ECO:0000259" key="1">
    <source>
        <dbReference type="Pfam" id="PF13456"/>
    </source>
</evidence>
<dbReference type="PANTHER" id="PTHR47723:SF13">
    <property type="entry name" value="PUTATIVE-RELATED"/>
    <property type="match status" value="1"/>
</dbReference>
<dbReference type="Pfam" id="PF13456">
    <property type="entry name" value="RVT_3"/>
    <property type="match status" value="1"/>
</dbReference>
<dbReference type="GO" id="GO:0004523">
    <property type="term" value="F:RNA-DNA hybrid ribonuclease activity"/>
    <property type="evidence" value="ECO:0007669"/>
    <property type="project" value="InterPro"/>
</dbReference>
<comment type="caution">
    <text evidence="2">The sequence shown here is derived from an EMBL/GenBank/DDBJ whole genome shotgun (WGS) entry which is preliminary data.</text>
</comment>
<dbReference type="Proteomes" id="UP000436088">
    <property type="component" value="Unassembled WGS sequence"/>
</dbReference>
<dbReference type="GO" id="GO:0003676">
    <property type="term" value="F:nucleic acid binding"/>
    <property type="evidence" value="ECO:0007669"/>
    <property type="project" value="InterPro"/>
</dbReference>
<dbReference type="InterPro" id="IPR012337">
    <property type="entry name" value="RNaseH-like_sf"/>
</dbReference>